<evidence type="ECO:0000256" key="4">
    <source>
        <dbReference type="ARBA" id="ARBA00025742"/>
    </source>
</evidence>
<keyword evidence="1" id="KW-0479">Metal-binding</keyword>
<dbReference type="GO" id="GO:0046872">
    <property type="term" value="F:metal ion binding"/>
    <property type="evidence" value="ECO:0007669"/>
    <property type="project" value="UniProtKB-KW"/>
</dbReference>
<proteinExistence type="inferred from homology"/>
<feature type="domain" description="Calcineurin-like phosphoesterase" evidence="5">
    <location>
        <begin position="26"/>
        <end position="267"/>
    </location>
</feature>
<dbReference type="InterPro" id="IPR004843">
    <property type="entry name" value="Calcineurin-like_PHP"/>
</dbReference>
<dbReference type="SUPFAM" id="SSF56300">
    <property type="entry name" value="Metallo-dependent phosphatases"/>
    <property type="match status" value="1"/>
</dbReference>
<dbReference type="Pfam" id="PF25199">
    <property type="entry name" value="nSTAND_NTPase5"/>
    <property type="match status" value="1"/>
</dbReference>
<reference evidence="7 8" key="1">
    <citation type="submission" date="2018-11" db="EMBL/GenBank/DDBJ databases">
        <title>Genome squencing of methanotrophic bacteria isolated from alkaline groundwater in Korea.</title>
        <authorList>
            <person name="Nguyen L.N."/>
        </authorList>
    </citation>
    <scope>NUCLEOTIDE SEQUENCE [LARGE SCALE GENOMIC DNA]</scope>
    <source>
        <strain evidence="7 8">GW6</strain>
    </source>
</reference>
<evidence type="ECO:0000313" key="8">
    <source>
        <dbReference type="Proteomes" id="UP000273982"/>
    </source>
</evidence>
<evidence type="ECO:0000259" key="5">
    <source>
        <dbReference type="Pfam" id="PF00149"/>
    </source>
</evidence>
<dbReference type="EMBL" id="CP034086">
    <property type="protein sequence ID" value="AZG75756.1"/>
    <property type="molecule type" value="Genomic_DNA"/>
</dbReference>
<evidence type="ECO:0000313" key="7">
    <source>
        <dbReference type="EMBL" id="AZG75756.1"/>
    </source>
</evidence>
<keyword evidence="3" id="KW-0408">Iron</keyword>
<dbReference type="PANTHER" id="PTHR42988">
    <property type="entry name" value="PHOSPHOHYDROLASE"/>
    <property type="match status" value="1"/>
</dbReference>
<dbReference type="InterPro" id="IPR050884">
    <property type="entry name" value="CNP_phosphodiesterase-III"/>
</dbReference>
<evidence type="ECO:0000256" key="3">
    <source>
        <dbReference type="ARBA" id="ARBA00023004"/>
    </source>
</evidence>
<evidence type="ECO:0000256" key="2">
    <source>
        <dbReference type="ARBA" id="ARBA00022801"/>
    </source>
</evidence>
<dbReference type="AlphaFoldDB" id="A0A3G8M1E8"/>
<accession>A0A3G8M1E8</accession>
<dbReference type="Proteomes" id="UP000273982">
    <property type="component" value="Chromosome"/>
</dbReference>
<evidence type="ECO:0000256" key="1">
    <source>
        <dbReference type="ARBA" id="ARBA00022723"/>
    </source>
</evidence>
<dbReference type="Gene3D" id="3.60.21.10">
    <property type="match status" value="1"/>
</dbReference>
<keyword evidence="2" id="KW-0378">Hydrolase</keyword>
<sequence>MASATRKNIALYVPLDVRGRLLSVRWLHISDVHECSREGFHRVGMYEAIVRNVKQQPAKPDIVFFTGDLAFSGTNPEYGLLRERFLDPLRAALPKDCPIFTVPGNHDVDRKRAGNPRSWMTDVEQQRMFQQVDEDGRQKRVDMILPRFEAYRTLEHALGAWGEDWLASEMGAACATREINGKRVAVVGINTAWLCHDDEDWGRLTAGRTMVDAALKRASDTAPSLIIVIGHHPLAAMTGEKDWSDGERIRSRLEQANAIYLHGHLHRSGAQKSGDAMQSALAIQAPSGFQAGDSPIWRNGVMWGEANLATGRLVIEPLRWNDDHREYVFDTDAAPSRLRIAKRDAYAYPLPGPKPENPPAASLFSEQPIVPAPEGWRIIDAAELARMTAERLTTEEMADWFNGSFPRWEAATAAGVRPRQIVDGLVRTFEAAHHAAPRPVARLLTGAGGEGKSAALLQTAAGLLRGVRPWTCLWRQSSTAELPGNWLELMPPKPDHAWIVTIDDAENVAAGLPSALHSFNVRTDVHFVLAAREADWVLRGLNDQMWQRVADFRRVRLVGLDEEDARRIAEGWAAWGGGAMGRLQNHTSEGAAKILLDNARELAGKHEEGSLLGALLMTREGEELRQRVSRLMAPWVSAPGVGDKTLLDIYAMIAAMHAENQLYLSRTVLAFALRCDELRLDCGPLRVLRSEAMVDGGTTYVLTRHRRIAEAARDWLVESGYEVDRWYPFLARSALSEFLKNRGRNQDINSWHRDLARHFLNAGPVRWSIARAISKALFEVDRDDPLRLTDYSHILRATEQPGEALALMREHAPRFPGRRDVLYEWGVSAGAAGDLGLDVWLVARSLADDRRAPFLPNNVRLALAGLGSAFRELAATTCRSEFAAAQAACGRLGLRIPELDPTGRKYFEAYAAAAPSPSRVALSVESDITMFSKAAAEASYEAELENVHGLDALIGEPDGYSYKMLAAAVSGENGDRRNNSGNRS</sequence>
<dbReference type="PANTHER" id="PTHR42988:SF2">
    <property type="entry name" value="CYCLIC NUCLEOTIDE PHOSPHODIESTERASE CBUA0032-RELATED"/>
    <property type="match status" value="1"/>
</dbReference>
<comment type="similarity">
    <text evidence="4">Belongs to the cyclic nucleotide phosphodiesterase class-III family.</text>
</comment>
<feature type="domain" description="Novel STAND NTPase 5" evidence="6">
    <location>
        <begin position="399"/>
        <end position="537"/>
    </location>
</feature>
<organism evidence="7 8">
    <name type="scientific">Methylocystis rosea</name>
    <dbReference type="NCBI Taxonomy" id="173366"/>
    <lineage>
        <taxon>Bacteria</taxon>
        <taxon>Pseudomonadati</taxon>
        <taxon>Pseudomonadota</taxon>
        <taxon>Alphaproteobacteria</taxon>
        <taxon>Hyphomicrobiales</taxon>
        <taxon>Methylocystaceae</taxon>
        <taxon>Methylocystis</taxon>
    </lineage>
</organism>
<dbReference type="Pfam" id="PF00149">
    <property type="entry name" value="Metallophos"/>
    <property type="match status" value="1"/>
</dbReference>
<name>A0A3G8M1E8_9HYPH</name>
<protein>
    <submittedName>
        <fullName evidence="7">Metallophosphoesterase</fullName>
    </submittedName>
</protein>
<dbReference type="KEGG" id="mros:EHO51_02830"/>
<dbReference type="InterPro" id="IPR029052">
    <property type="entry name" value="Metallo-depent_PP-like"/>
</dbReference>
<evidence type="ECO:0000259" key="6">
    <source>
        <dbReference type="Pfam" id="PF25199"/>
    </source>
</evidence>
<dbReference type="InterPro" id="IPR057574">
    <property type="entry name" value="nSTAND_NTPase5_dom"/>
</dbReference>
<dbReference type="GO" id="GO:0016787">
    <property type="term" value="F:hydrolase activity"/>
    <property type="evidence" value="ECO:0007669"/>
    <property type="project" value="UniProtKB-KW"/>
</dbReference>
<gene>
    <name evidence="7" type="ORF">EHO51_02830</name>
</gene>